<evidence type="ECO:0000313" key="2">
    <source>
        <dbReference type="EMBL" id="MED6223163.1"/>
    </source>
</evidence>
<name>A0ABU6ZMD9_9FABA</name>
<dbReference type="InterPro" id="IPR021864">
    <property type="entry name" value="DUF3475"/>
</dbReference>
<dbReference type="Proteomes" id="UP001341840">
    <property type="component" value="Unassembled WGS sequence"/>
</dbReference>
<proteinExistence type="predicted"/>
<dbReference type="EMBL" id="JASCZI010272682">
    <property type="protein sequence ID" value="MED6223163.1"/>
    <property type="molecule type" value="Genomic_DNA"/>
</dbReference>
<dbReference type="Pfam" id="PF11961">
    <property type="entry name" value="DUF3475"/>
    <property type="match status" value="1"/>
</dbReference>
<evidence type="ECO:0000313" key="3">
    <source>
        <dbReference type="Proteomes" id="UP001341840"/>
    </source>
</evidence>
<comment type="caution">
    <text evidence="2">The sequence shown here is derived from an EMBL/GenBank/DDBJ whole genome shotgun (WGS) entry which is preliminary data.</text>
</comment>
<accession>A0ABU6ZMD9</accession>
<reference evidence="2 3" key="1">
    <citation type="journal article" date="2023" name="Plants (Basel)">
        <title>Bridging the Gap: Combining Genomics and Transcriptomics Approaches to Understand Stylosanthes scabra, an Orphan Legume from the Brazilian Caatinga.</title>
        <authorList>
            <person name="Ferreira-Neto J.R.C."/>
            <person name="da Silva M.D."/>
            <person name="Binneck E."/>
            <person name="de Melo N.F."/>
            <person name="da Silva R.H."/>
            <person name="de Melo A.L.T.M."/>
            <person name="Pandolfi V."/>
            <person name="Bustamante F.O."/>
            <person name="Brasileiro-Vidal A.C."/>
            <person name="Benko-Iseppon A.M."/>
        </authorList>
    </citation>
    <scope>NUCLEOTIDE SEQUENCE [LARGE SCALE GENOMIC DNA]</scope>
    <source>
        <tissue evidence="2">Leaves</tissue>
    </source>
</reference>
<gene>
    <name evidence="2" type="ORF">PIB30_071324</name>
</gene>
<keyword evidence="3" id="KW-1185">Reference proteome</keyword>
<feature type="domain" description="DUF3475" evidence="1">
    <location>
        <begin position="81"/>
        <end position="117"/>
    </location>
</feature>
<sequence length="141" mass="16085">MEEEEPVVNADDNNCFKVEEDERCLLRIQRRDAQQPSAFAPISAARFIHWGSFLGRASEKAVDVLDTLGSDMPAGLSLEWLLELLSEENIQFLRKEILQSGVQQLVSTDLTELINLTEAPFGGLKKKRNHYDERFSSFKEQ</sequence>
<protein>
    <recommendedName>
        <fullName evidence="1">DUF3475 domain-containing protein</fullName>
    </recommendedName>
</protein>
<evidence type="ECO:0000259" key="1">
    <source>
        <dbReference type="Pfam" id="PF11961"/>
    </source>
</evidence>
<organism evidence="2 3">
    <name type="scientific">Stylosanthes scabra</name>
    <dbReference type="NCBI Taxonomy" id="79078"/>
    <lineage>
        <taxon>Eukaryota</taxon>
        <taxon>Viridiplantae</taxon>
        <taxon>Streptophyta</taxon>
        <taxon>Embryophyta</taxon>
        <taxon>Tracheophyta</taxon>
        <taxon>Spermatophyta</taxon>
        <taxon>Magnoliopsida</taxon>
        <taxon>eudicotyledons</taxon>
        <taxon>Gunneridae</taxon>
        <taxon>Pentapetalae</taxon>
        <taxon>rosids</taxon>
        <taxon>fabids</taxon>
        <taxon>Fabales</taxon>
        <taxon>Fabaceae</taxon>
        <taxon>Papilionoideae</taxon>
        <taxon>50 kb inversion clade</taxon>
        <taxon>dalbergioids sensu lato</taxon>
        <taxon>Dalbergieae</taxon>
        <taxon>Pterocarpus clade</taxon>
        <taxon>Stylosanthes</taxon>
    </lineage>
</organism>